<keyword evidence="6 12" id="KW-0067">ATP-binding</keyword>
<dbReference type="GO" id="GO:0015421">
    <property type="term" value="F:ABC-type oligopeptide transporter activity"/>
    <property type="evidence" value="ECO:0007669"/>
    <property type="project" value="TreeGrafter"/>
</dbReference>
<feature type="domain" description="ABC transporter" evidence="10">
    <location>
        <begin position="350"/>
        <end position="583"/>
    </location>
</feature>
<dbReference type="Pfam" id="PF00005">
    <property type="entry name" value="ABC_tran"/>
    <property type="match status" value="1"/>
</dbReference>
<dbReference type="SMART" id="SM00382">
    <property type="entry name" value="AAA"/>
    <property type="match status" value="1"/>
</dbReference>
<evidence type="ECO:0000256" key="9">
    <source>
        <dbReference type="SAM" id="Phobius"/>
    </source>
</evidence>
<dbReference type="InterPro" id="IPR036640">
    <property type="entry name" value="ABC1_TM_sf"/>
</dbReference>
<keyword evidence="8 9" id="KW-0472">Membrane</keyword>
<dbReference type="RefSeq" id="WP_116479888.1">
    <property type="nucleotide sequence ID" value="NZ_QEKV01000003.1"/>
</dbReference>
<keyword evidence="4 9" id="KW-0812">Transmembrane</keyword>
<dbReference type="InterPro" id="IPR027417">
    <property type="entry name" value="P-loop_NTPase"/>
</dbReference>
<dbReference type="PROSITE" id="PS50893">
    <property type="entry name" value="ABC_TRANSPORTER_2"/>
    <property type="match status" value="1"/>
</dbReference>
<sequence>MSKLYNEKTFRKGTLKLIYRTFKSVKWSLMLGVVLSIGTTALTLVTPLFLQKLIDKEIDATVGIKDAKSFFTTAAIYLLMILLSNVISFLKQYQLKRTSNKASHFLRRDLYDHALNLPLSFFDKTPVGKISGRIVGDVEEIKNMFFLGFDGMFSAISFILASIIYVLTIDYRAALILTLPIPILILLIYVYNKFSAKYNIEYRKGESKLIADLNEHLHGSDIIRAYGVSEGVNEEFSKLNQKQYKIGTRMEMFDSFFSFNISNLLSNISTLLILIISGYSFLNGTNTISIGFMVVLLNYNGKIYDMIQGVLRRINVIEKALASSHHLVEFMEEEHEFDGEIEIDDVKGDVELKDVSFSYIKGNPVLHNIDISAPHGSKTAIVGDTGSGKSSIINLIFRFYNPDSGVISIDDTDISKLSKESFRKKMALVLQDPFIFNDTLRNNVTLGEKFTDDEIINAMNLAGGEMILKRLRKGLDTHLNGEGVGLSLGEKQIVTFARTIIRDPKILVLDEATASIDTETEKHIEEGLNHLMEGRTSFIIAHRLSTIRHCDNIIVLEKGRIIEMGTHDELMDKKGKYFSLATKEEEKEKEPEK</sequence>
<dbReference type="GO" id="GO:0016887">
    <property type="term" value="F:ATP hydrolysis activity"/>
    <property type="evidence" value="ECO:0007669"/>
    <property type="project" value="InterPro"/>
</dbReference>
<dbReference type="SUPFAM" id="SSF90123">
    <property type="entry name" value="ABC transporter transmembrane region"/>
    <property type="match status" value="1"/>
</dbReference>
<dbReference type="Proteomes" id="UP000245793">
    <property type="component" value="Unassembled WGS sequence"/>
</dbReference>
<evidence type="ECO:0000256" key="7">
    <source>
        <dbReference type="ARBA" id="ARBA00022989"/>
    </source>
</evidence>
<dbReference type="Gene3D" id="1.20.1560.10">
    <property type="entry name" value="ABC transporter type 1, transmembrane domain"/>
    <property type="match status" value="1"/>
</dbReference>
<dbReference type="GO" id="GO:0005886">
    <property type="term" value="C:plasma membrane"/>
    <property type="evidence" value="ECO:0007669"/>
    <property type="project" value="UniProtKB-SubCell"/>
</dbReference>
<dbReference type="AlphaFoldDB" id="A0A2U1E4L9"/>
<name>A0A2U1E4L9_9FIRM</name>
<organism evidence="12 13">
    <name type="scientific">Ezakiella coagulans</name>
    <dbReference type="NCBI Taxonomy" id="46507"/>
    <lineage>
        <taxon>Bacteria</taxon>
        <taxon>Bacillati</taxon>
        <taxon>Bacillota</taxon>
        <taxon>Tissierellia</taxon>
        <taxon>Ezakiella</taxon>
    </lineage>
</organism>
<proteinExistence type="predicted"/>
<keyword evidence="13" id="KW-1185">Reference proteome</keyword>
<dbReference type="PANTHER" id="PTHR43394">
    <property type="entry name" value="ATP-DEPENDENT PERMEASE MDL1, MITOCHONDRIAL"/>
    <property type="match status" value="1"/>
</dbReference>
<keyword evidence="2" id="KW-0813">Transport</keyword>
<dbReference type="SUPFAM" id="SSF52540">
    <property type="entry name" value="P-loop containing nucleoside triphosphate hydrolases"/>
    <property type="match status" value="1"/>
</dbReference>
<dbReference type="Pfam" id="PF00664">
    <property type="entry name" value="ABC_membrane"/>
    <property type="match status" value="1"/>
</dbReference>
<evidence type="ECO:0000256" key="1">
    <source>
        <dbReference type="ARBA" id="ARBA00004651"/>
    </source>
</evidence>
<keyword evidence="3" id="KW-1003">Cell membrane</keyword>
<keyword evidence="5" id="KW-0547">Nucleotide-binding</keyword>
<reference evidence="12 13" key="1">
    <citation type="submission" date="2018-04" db="EMBL/GenBank/DDBJ databases">
        <title>Genomic Encyclopedia of Type Strains, Phase IV (KMG-IV): sequencing the most valuable type-strain genomes for metagenomic binning, comparative biology and taxonomic classification.</title>
        <authorList>
            <person name="Goeker M."/>
        </authorList>
    </citation>
    <scope>NUCLEOTIDE SEQUENCE [LARGE SCALE GENOMIC DNA]</scope>
    <source>
        <strain evidence="12 13">DSM 20705</strain>
    </source>
</reference>
<keyword evidence="7 9" id="KW-1133">Transmembrane helix</keyword>
<dbReference type="GO" id="GO:0005524">
    <property type="term" value="F:ATP binding"/>
    <property type="evidence" value="ECO:0007669"/>
    <property type="project" value="UniProtKB-KW"/>
</dbReference>
<dbReference type="InterPro" id="IPR011527">
    <property type="entry name" value="ABC1_TM_dom"/>
</dbReference>
<comment type="caution">
    <text evidence="12">The sequence shown here is derived from an EMBL/GenBank/DDBJ whole genome shotgun (WGS) entry which is preliminary data.</text>
</comment>
<evidence type="ECO:0000256" key="4">
    <source>
        <dbReference type="ARBA" id="ARBA00022692"/>
    </source>
</evidence>
<dbReference type="InterPro" id="IPR039421">
    <property type="entry name" value="Type_1_exporter"/>
</dbReference>
<feature type="transmembrane region" description="Helical" evidence="9">
    <location>
        <begin position="29"/>
        <end position="50"/>
    </location>
</feature>
<evidence type="ECO:0000256" key="2">
    <source>
        <dbReference type="ARBA" id="ARBA00022448"/>
    </source>
</evidence>
<accession>A0A2U1E4L9</accession>
<feature type="transmembrane region" description="Helical" evidence="9">
    <location>
        <begin position="173"/>
        <end position="191"/>
    </location>
</feature>
<feature type="domain" description="ABC transmembrane type-1" evidence="11">
    <location>
        <begin position="31"/>
        <end position="319"/>
    </location>
</feature>
<feature type="transmembrane region" description="Helical" evidence="9">
    <location>
        <begin position="144"/>
        <end position="167"/>
    </location>
</feature>
<dbReference type="InterPro" id="IPR003439">
    <property type="entry name" value="ABC_transporter-like_ATP-bd"/>
</dbReference>
<evidence type="ECO:0000259" key="10">
    <source>
        <dbReference type="PROSITE" id="PS50893"/>
    </source>
</evidence>
<evidence type="ECO:0000256" key="5">
    <source>
        <dbReference type="ARBA" id="ARBA00022741"/>
    </source>
</evidence>
<evidence type="ECO:0000256" key="6">
    <source>
        <dbReference type="ARBA" id="ARBA00022840"/>
    </source>
</evidence>
<protein>
    <submittedName>
        <fullName evidence="12">ATP-binding cassette subfamily B protein/ATP-binding cassette subfamily B tetracycline resistance protein</fullName>
    </submittedName>
</protein>
<dbReference type="Gene3D" id="3.40.50.300">
    <property type="entry name" value="P-loop containing nucleotide triphosphate hydrolases"/>
    <property type="match status" value="1"/>
</dbReference>
<evidence type="ECO:0000256" key="3">
    <source>
        <dbReference type="ARBA" id="ARBA00022475"/>
    </source>
</evidence>
<dbReference type="InterPro" id="IPR003593">
    <property type="entry name" value="AAA+_ATPase"/>
</dbReference>
<comment type="subcellular location">
    <subcellularLocation>
        <location evidence="1">Cell membrane</location>
        <topology evidence="1">Multi-pass membrane protein</topology>
    </subcellularLocation>
</comment>
<evidence type="ECO:0000259" key="11">
    <source>
        <dbReference type="PROSITE" id="PS50929"/>
    </source>
</evidence>
<evidence type="ECO:0000313" key="13">
    <source>
        <dbReference type="Proteomes" id="UP000245793"/>
    </source>
</evidence>
<feature type="transmembrane region" description="Helical" evidence="9">
    <location>
        <begin position="252"/>
        <end position="275"/>
    </location>
</feature>
<dbReference type="FunFam" id="3.40.50.300:FF:000221">
    <property type="entry name" value="Multidrug ABC transporter ATP-binding protein"/>
    <property type="match status" value="1"/>
</dbReference>
<dbReference type="PROSITE" id="PS50929">
    <property type="entry name" value="ABC_TM1F"/>
    <property type="match status" value="1"/>
</dbReference>
<gene>
    <name evidence="12" type="ORF">C7381_103109</name>
</gene>
<feature type="transmembrane region" description="Helical" evidence="9">
    <location>
        <begin position="70"/>
        <end position="90"/>
    </location>
</feature>
<dbReference type="EMBL" id="QEKV01000003">
    <property type="protein sequence ID" value="PVY94871.1"/>
    <property type="molecule type" value="Genomic_DNA"/>
</dbReference>
<evidence type="ECO:0000256" key="8">
    <source>
        <dbReference type="ARBA" id="ARBA00023136"/>
    </source>
</evidence>
<evidence type="ECO:0000313" key="12">
    <source>
        <dbReference type="EMBL" id="PVY94871.1"/>
    </source>
</evidence>
<dbReference type="PANTHER" id="PTHR43394:SF1">
    <property type="entry name" value="ATP-BINDING CASSETTE SUB-FAMILY B MEMBER 10, MITOCHONDRIAL"/>
    <property type="match status" value="1"/>
</dbReference>